<accession>A0A3E2HCS5</accession>
<protein>
    <recommendedName>
        <fullName evidence="5">HTH APSES-type domain-containing protein</fullName>
    </recommendedName>
</protein>
<feature type="non-terminal residue" evidence="6">
    <location>
        <position position="1"/>
    </location>
</feature>
<evidence type="ECO:0000256" key="2">
    <source>
        <dbReference type="ARBA" id="ARBA00023321"/>
    </source>
</evidence>
<feature type="compositionally biased region" description="Polar residues" evidence="3">
    <location>
        <begin position="169"/>
        <end position="180"/>
    </location>
</feature>
<dbReference type="InterPro" id="IPR036887">
    <property type="entry name" value="HTH_APSES_sf"/>
</dbReference>
<name>A0A3E2HCS5_SCYLI</name>
<dbReference type="SUPFAM" id="SSF54616">
    <property type="entry name" value="DNA-binding domain of Mlu1-box binding protein MBP1"/>
    <property type="match status" value="1"/>
</dbReference>
<reference evidence="6 7" key="1">
    <citation type="submission" date="2018-05" db="EMBL/GenBank/DDBJ databases">
        <title>Draft genome sequence of Scytalidium lignicola DSM 105466, a ubiquitous saprotrophic fungus.</title>
        <authorList>
            <person name="Buettner E."/>
            <person name="Gebauer A.M."/>
            <person name="Hofrichter M."/>
            <person name="Liers C."/>
            <person name="Kellner H."/>
        </authorList>
    </citation>
    <scope>NUCLEOTIDE SEQUENCE [LARGE SCALE GENOMIC DNA]</scope>
    <source>
        <strain evidence="6 7">DSM 105466</strain>
    </source>
</reference>
<sequence>MSSKNGRPLPAIVNPLMTEDTPSHEVLVLRRRLGQTSLDPKAGQVVTSKSSANASGLETFDYLHLRAILPKGIRGGIWKGAAAPASYFLMRRSSDGYVSATGMFKATFPYAEVAEEDAERKYIRELPTTSPDEIAGNLWIPPDHALELAEEYHIAPWIRALLDPTPPDQQLSKGLNATPITSPPKFLLPDEALAPPSAAPTPSRRSRRSASPSKISSPKKIASTRTRKAKVPVETTESNSTAKESAAKAPKETSEISATLSVVKEAEQTATPAPTETTNGTDGEQKSEEPVVRVNVDTDVKVKDDVETTHTHVQVEMPAGSPELPLPEDTEAMIAKAKEMVEAAVKGTEAAGPSTASKSKRKAEEMEVDEEEAAAEVPEAAPAKKAKVETQLRKERVKTRALIGLSATIALGAVIPYALNLF</sequence>
<feature type="compositionally biased region" description="Basic and acidic residues" evidence="3">
    <location>
        <begin position="245"/>
        <end position="254"/>
    </location>
</feature>
<keyword evidence="7" id="KW-1185">Reference proteome</keyword>
<dbReference type="InterPro" id="IPR003163">
    <property type="entry name" value="Tscrpt_reg_HTH_APSES-type"/>
</dbReference>
<evidence type="ECO:0000259" key="5">
    <source>
        <dbReference type="PROSITE" id="PS51299"/>
    </source>
</evidence>
<dbReference type="PANTHER" id="PTHR38044">
    <property type="entry name" value="BOUQUET FORMATION PROTEIN 4"/>
    <property type="match status" value="1"/>
</dbReference>
<dbReference type="OrthoDB" id="5346159at2759"/>
<feature type="region of interest" description="Disordered" evidence="3">
    <location>
        <begin position="346"/>
        <end position="384"/>
    </location>
</feature>
<evidence type="ECO:0000313" key="7">
    <source>
        <dbReference type="Proteomes" id="UP000258309"/>
    </source>
</evidence>
<keyword evidence="2" id="KW-0183">Conidiation</keyword>
<keyword evidence="4" id="KW-0472">Membrane</keyword>
<dbReference type="PANTHER" id="PTHR38044:SF1">
    <property type="entry name" value="BOUQUET FORMATION PROTEIN 4"/>
    <property type="match status" value="1"/>
</dbReference>
<feature type="compositionally biased region" description="Low complexity" evidence="3">
    <location>
        <begin position="268"/>
        <end position="278"/>
    </location>
</feature>
<dbReference type="AlphaFoldDB" id="A0A3E2HCS5"/>
<keyword evidence="4" id="KW-0812">Transmembrane</keyword>
<feature type="non-terminal residue" evidence="6">
    <location>
        <position position="422"/>
    </location>
</feature>
<dbReference type="OMA" id="FKAAFPW"/>
<feature type="transmembrane region" description="Helical" evidence="4">
    <location>
        <begin position="401"/>
        <end position="419"/>
    </location>
</feature>
<dbReference type="PROSITE" id="PS51299">
    <property type="entry name" value="HTH_APSES"/>
    <property type="match status" value="1"/>
</dbReference>
<evidence type="ECO:0000256" key="3">
    <source>
        <dbReference type="SAM" id="MobiDB-lite"/>
    </source>
</evidence>
<dbReference type="GO" id="GO:0070197">
    <property type="term" value="P:meiotic attachment of telomere to nuclear envelope"/>
    <property type="evidence" value="ECO:0007669"/>
    <property type="project" value="InterPro"/>
</dbReference>
<dbReference type="InterPro" id="IPR018004">
    <property type="entry name" value="KilA/APSES_HTH"/>
</dbReference>
<comment type="caution">
    <text evidence="6">The sequence shown here is derived from an EMBL/GenBank/DDBJ whole genome shotgun (WGS) entry which is preliminary data.</text>
</comment>
<dbReference type="EMBL" id="NCSJ02000082">
    <property type="protein sequence ID" value="RFU31175.1"/>
    <property type="molecule type" value="Genomic_DNA"/>
</dbReference>
<dbReference type="SMART" id="SM01252">
    <property type="entry name" value="KilA-N"/>
    <property type="match status" value="1"/>
</dbReference>
<feature type="domain" description="HTH APSES-type" evidence="5">
    <location>
        <begin position="64"/>
        <end position="173"/>
    </location>
</feature>
<dbReference type="InterPro" id="IPR037548">
    <property type="entry name" value="Bqt4"/>
</dbReference>
<keyword evidence="1" id="KW-0749">Sporulation</keyword>
<dbReference type="GO" id="GO:0048315">
    <property type="term" value="P:conidium formation"/>
    <property type="evidence" value="ECO:0007669"/>
    <property type="project" value="UniProtKB-KW"/>
</dbReference>
<dbReference type="GO" id="GO:0003677">
    <property type="term" value="F:DNA binding"/>
    <property type="evidence" value="ECO:0007669"/>
    <property type="project" value="InterPro"/>
</dbReference>
<dbReference type="Gene3D" id="3.10.260.10">
    <property type="entry name" value="Transcription regulator HTH, APSES-type DNA-binding domain"/>
    <property type="match status" value="1"/>
</dbReference>
<dbReference type="GO" id="GO:0030435">
    <property type="term" value="P:sporulation resulting in formation of a cellular spore"/>
    <property type="evidence" value="ECO:0007669"/>
    <property type="project" value="UniProtKB-KW"/>
</dbReference>
<dbReference type="Proteomes" id="UP000258309">
    <property type="component" value="Unassembled WGS sequence"/>
</dbReference>
<proteinExistence type="predicted"/>
<dbReference type="STRING" id="5539.A0A3E2HCS5"/>
<dbReference type="GO" id="GO:0044820">
    <property type="term" value="P:mitotic telomere tethering at nuclear periphery"/>
    <property type="evidence" value="ECO:0007669"/>
    <property type="project" value="TreeGrafter"/>
</dbReference>
<evidence type="ECO:0000256" key="4">
    <source>
        <dbReference type="SAM" id="Phobius"/>
    </source>
</evidence>
<feature type="region of interest" description="Disordered" evidence="3">
    <location>
        <begin position="169"/>
        <end position="290"/>
    </location>
</feature>
<evidence type="ECO:0000256" key="1">
    <source>
        <dbReference type="ARBA" id="ARBA00022969"/>
    </source>
</evidence>
<gene>
    <name evidence="6" type="ORF">B7463_g5161</name>
</gene>
<feature type="compositionally biased region" description="Low complexity" evidence="3">
    <location>
        <begin position="194"/>
        <end position="224"/>
    </location>
</feature>
<dbReference type="GO" id="GO:1990862">
    <property type="term" value="C:nuclear membrane complex Bqt3-Bqt4"/>
    <property type="evidence" value="ECO:0007669"/>
    <property type="project" value="InterPro"/>
</dbReference>
<organism evidence="6 7">
    <name type="scientific">Scytalidium lignicola</name>
    <name type="common">Hyphomycete</name>
    <dbReference type="NCBI Taxonomy" id="5539"/>
    <lineage>
        <taxon>Eukaryota</taxon>
        <taxon>Fungi</taxon>
        <taxon>Dikarya</taxon>
        <taxon>Ascomycota</taxon>
        <taxon>Pezizomycotina</taxon>
        <taxon>Leotiomycetes</taxon>
        <taxon>Leotiomycetes incertae sedis</taxon>
        <taxon>Scytalidium</taxon>
    </lineage>
</organism>
<keyword evidence="4" id="KW-1133">Transmembrane helix</keyword>
<evidence type="ECO:0000313" key="6">
    <source>
        <dbReference type="EMBL" id="RFU31175.1"/>
    </source>
</evidence>